<organism evidence="1 2">
    <name type="scientific">Hyalomma asiaticum</name>
    <name type="common">Tick</name>
    <dbReference type="NCBI Taxonomy" id="266040"/>
    <lineage>
        <taxon>Eukaryota</taxon>
        <taxon>Metazoa</taxon>
        <taxon>Ecdysozoa</taxon>
        <taxon>Arthropoda</taxon>
        <taxon>Chelicerata</taxon>
        <taxon>Arachnida</taxon>
        <taxon>Acari</taxon>
        <taxon>Parasitiformes</taxon>
        <taxon>Ixodida</taxon>
        <taxon>Ixodoidea</taxon>
        <taxon>Ixodidae</taxon>
        <taxon>Hyalomminae</taxon>
        <taxon>Hyalomma</taxon>
    </lineage>
</organism>
<gene>
    <name evidence="1" type="ORF">HPB50_025053</name>
</gene>
<accession>A0ACB7TBN8</accession>
<proteinExistence type="predicted"/>
<evidence type="ECO:0000313" key="2">
    <source>
        <dbReference type="Proteomes" id="UP000821845"/>
    </source>
</evidence>
<keyword evidence="2" id="KW-1185">Reference proteome</keyword>
<reference evidence="1" key="1">
    <citation type="submission" date="2020-05" db="EMBL/GenBank/DDBJ databases">
        <title>Large-scale comparative analyses of tick genomes elucidate their genetic diversity and vector capacities.</title>
        <authorList>
            <person name="Jia N."/>
            <person name="Wang J."/>
            <person name="Shi W."/>
            <person name="Du L."/>
            <person name="Sun Y."/>
            <person name="Zhan W."/>
            <person name="Jiang J."/>
            <person name="Wang Q."/>
            <person name="Zhang B."/>
            <person name="Ji P."/>
            <person name="Sakyi L.B."/>
            <person name="Cui X."/>
            <person name="Yuan T."/>
            <person name="Jiang B."/>
            <person name="Yang W."/>
            <person name="Lam T.T.-Y."/>
            <person name="Chang Q."/>
            <person name="Ding S."/>
            <person name="Wang X."/>
            <person name="Zhu J."/>
            <person name="Ruan X."/>
            <person name="Zhao L."/>
            <person name="Wei J."/>
            <person name="Que T."/>
            <person name="Du C."/>
            <person name="Cheng J."/>
            <person name="Dai P."/>
            <person name="Han X."/>
            <person name="Huang E."/>
            <person name="Gao Y."/>
            <person name="Liu J."/>
            <person name="Shao H."/>
            <person name="Ye R."/>
            <person name="Li L."/>
            <person name="Wei W."/>
            <person name="Wang X."/>
            <person name="Wang C."/>
            <person name="Yang T."/>
            <person name="Huo Q."/>
            <person name="Li W."/>
            <person name="Guo W."/>
            <person name="Chen H."/>
            <person name="Zhou L."/>
            <person name="Ni X."/>
            <person name="Tian J."/>
            <person name="Zhou Y."/>
            <person name="Sheng Y."/>
            <person name="Liu T."/>
            <person name="Pan Y."/>
            <person name="Xia L."/>
            <person name="Li J."/>
            <person name="Zhao F."/>
            <person name="Cao W."/>
        </authorList>
    </citation>
    <scope>NUCLEOTIDE SEQUENCE</scope>
    <source>
        <strain evidence="1">Hyas-2018</strain>
    </source>
</reference>
<sequence length="301" mass="33179">MNCDHPEIPTAATTSTSQTLQQRQQHLWPTRRRHAEFLKPRPPRPGGRGLLERKGQRVKGRPRTAKVTALFPKSPTSRHLLVIFYACHDLRAVELAASFDAVLLTDLSSRLRTAKVTALVTESAARRRRFTTFQDSGSLRTVPHTVLFLIVLLAHASPGLKNAKVATLVPGSAARCRPFTTFEDGHGLRILQRAVLFDDVFPADASVIGRVKLQTNSLGGESLWRHSSRSEDSSFLLITPEAQGGAPLFLVVTPTGSLILLSTKRRKFARYKTRTEDSTSTSCLPRLSAPFAPFCGKCFTA</sequence>
<evidence type="ECO:0000313" key="1">
    <source>
        <dbReference type="EMBL" id="KAH6943661.1"/>
    </source>
</evidence>
<name>A0ACB7TBN8_HYAAI</name>
<protein>
    <submittedName>
        <fullName evidence="1">Uncharacterized protein</fullName>
    </submittedName>
</protein>
<dbReference type="EMBL" id="CM023490">
    <property type="protein sequence ID" value="KAH6943661.1"/>
    <property type="molecule type" value="Genomic_DNA"/>
</dbReference>
<dbReference type="Proteomes" id="UP000821845">
    <property type="component" value="Chromosome 10"/>
</dbReference>
<comment type="caution">
    <text evidence="1">The sequence shown here is derived from an EMBL/GenBank/DDBJ whole genome shotgun (WGS) entry which is preliminary data.</text>
</comment>